<dbReference type="RefSeq" id="WP_284349666.1">
    <property type="nucleotide sequence ID" value="NZ_BRXS01000002.1"/>
</dbReference>
<dbReference type="Gene3D" id="1.10.390.10">
    <property type="entry name" value="Neutral Protease Domain 2"/>
    <property type="match status" value="1"/>
</dbReference>
<accession>A0AA37Q5V1</accession>
<dbReference type="InterPro" id="IPR027268">
    <property type="entry name" value="Peptidase_M4/M1_CTD_sf"/>
</dbReference>
<keyword evidence="5" id="KW-1185">Reference proteome</keyword>
<dbReference type="InterPro" id="IPR024191">
    <property type="entry name" value="Peptidase_M61"/>
</dbReference>
<keyword evidence="1" id="KW-0732">Signal</keyword>
<dbReference type="InterPro" id="IPR036034">
    <property type="entry name" value="PDZ_sf"/>
</dbReference>
<comment type="caution">
    <text evidence="4">The sequence shown here is derived from an EMBL/GenBank/DDBJ whole genome shotgun (WGS) entry which is preliminary data.</text>
</comment>
<dbReference type="Pfam" id="PF05299">
    <property type="entry name" value="Peptidase_M61"/>
    <property type="match status" value="1"/>
</dbReference>
<sequence>MRYLASTLLLAASTAAAQAPNATYSDAFEVRRARRDPVVTYAVRVDTTDLVRYEVTMTVRQAPPVTRLAFPRWAPGAYRLAEFGGYARDLVVTRDGKPVATSIGTDGTWLLAPEPAGGTLVARYRVTFPSPTAAASPNNRNFLTARGGLFDGPLTFAFLPGYERLPAHVRFDVPASWQVVTGLAPTADPKTFFASSYDVLIDAPSLAGPPDALHVWRFRVDDVPHRVAYWAQPGAAAFDSARFVLVADSVVRAARDIMGELPYREYSFLFVDGAGGGLEHLNSTTIGARASALARDPASAASVTAHEFFHTWNVKRLRPRELGPFDYLRVVRTPNLWWSEGVTDYFAEEILRRTGLQDSAAAVRGLASSIESWLNNPGSTRVAPEQSSRTAWDPPAANAGYSISYYLQGALLGELLELRLRDETQGRRGMDDVMRALYDRYAGPTGFTAPDVERTANAICGCDLSPVFAAHVRAAQPIDWARWLGLAGWRLDTTRVTAVDSAGRPRADLRASVGTFAGIGSAGGAAGNRPRLSVPGPHTSWYRAGLRGGDEVVSVRGRPIATPDDWRAALAGVQPTDRIEVEVLRAGTPVRATVVPGTYETLRVRLADLPTVTDRQRRLRAAWLRGPAASN</sequence>
<evidence type="ECO:0000313" key="4">
    <source>
        <dbReference type="EMBL" id="GLC25222.1"/>
    </source>
</evidence>
<dbReference type="Pfam" id="PF17899">
    <property type="entry name" value="Peptidase_M61_N"/>
    <property type="match status" value="1"/>
</dbReference>
<dbReference type="SUPFAM" id="SSF50156">
    <property type="entry name" value="PDZ domain-like"/>
    <property type="match status" value="1"/>
</dbReference>
<dbReference type="AlphaFoldDB" id="A0AA37Q5V1"/>
<proteinExistence type="predicted"/>
<gene>
    <name evidence="4" type="ORF">rosag_17350</name>
</gene>
<dbReference type="InterPro" id="IPR007963">
    <property type="entry name" value="Peptidase_M61_catalytic"/>
</dbReference>
<dbReference type="SUPFAM" id="SSF55486">
    <property type="entry name" value="Metalloproteases ('zincins'), catalytic domain"/>
    <property type="match status" value="1"/>
</dbReference>
<dbReference type="PIRSF" id="PIRSF016493">
    <property type="entry name" value="Glycyl_aminpptds"/>
    <property type="match status" value="1"/>
</dbReference>
<feature type="chain" id="PRO_5041314644" evidence="1">
    <location>
        <begin position="20"/>
        <end position="631"/>
    </location>
</feature>
<evidence type="ECO:0000259" key="2">
    <source>
        <dbReference type="Pfam" id="PF05299"/>
    </source>
</evidence>
<reference evidence="4" key="1">
    <citation type="submission" date="2022-08" db="EMBL/GenBank/DDBJ databases">
        <title>Draft genome sequencing of Roseisolibacter agri AW1220.</title>
        <authorList>
            <person name="Tobiishi Y."/>
            <person name="Tonouchi A."/>
        </authorList>
    </citation>
    <scope>NUCLEOTIDE SEQUENCE</scope>
    <source>
        <strain evidence="4">AW1220</strain>
    </source>
</reference>
<dbReference type="EMBL" id="BRXS01000002">
    <property type="protein sequence ID" value="GLC25222.1"/>
    <property type="molecule type" value="Genomic_DNA"/>
</dbReference>
<protein>
    <submittedName>
        <fullName evidence="4">Peptidase M61</fullName>
    </submittedName>
</protein>
<evidence type="ECO:0000259" key="3">
    <source>
        <dbReference type="Pfam" id="PF17899"/>
    </source>
</evidence>
<evidence type="ECO:0000256" key="1">
    <source>
        <dbReference type="SAM" id="SignalP"/>
    </source>
</evidence>
<feature type="signal peptide" evidence="1">
    <location>
        <begin position="1"/>
        <end position="19"/>
    </location>
</feature>
<name>A0AA37Q5V1_9BACT</name>
<organism evidence="4 5">
    <name type="scientific">Roseisolibacter agri</name>
    <dbReference type="NCBI Taxonomy" id="2014610"/>
    <lineage>
        <taxon>Bacteria</taxon>
        <taxon>Pseudomonadati</taxon>
        <taxon>Gemmatimonadota</taxon>
        <taxon>Gemmatimonadia</taxon>
        <taxon>Gemmatimonadales</taxon>
        <taxon>Gemmatimonadaceae</taxon>
        <taxon>Roseisolibacter</taxon>
    </lineage>
</organism>
<dbReference type="InterPro" id="IPR040756">
    <property type="entry name" value="Peptidase_M61_N"/>
</dbReference>
<evidence type="ECO:0000313" key="5">
    <source>
        <dbReference type="Proteomes" id="UP001161325"/>
    </source>
</evidence>
<dbReference type="Gene3D" id="2.30.42.10">
    <property type="match status" value="1"/>
</dbReference>
<feature type="domain" description="Peptidase M61 catalytic" evidence="2">
    <location>
        <begin position="301"/>
        <end position="412"/>
    </location>
</feature>
<dbReference type="Gene3D" id="2.60.40.3650">
    <property type="match status" value="1"/>
</dbReference>
<dbReference type="Proteomes" id="UP001161325">
    <property type="component" value="Unassembled WGS sequence"/>
</dbReference>
<feature type="domain" description="Peptidase M61 N-terminal" evidence="3">
    <location>
        <begin position="41"/>
        <end position="208"/>
    </location>
</feature>